<evidence type="ECO:0000313" key="2">
    <source>
        <dbReference type="Proteomes" id="UP000020529"/>
    </source>
</evidence>
<reference evidence="1 2" key="1">
    <citation type="submission" date="2014-02" db="EMBL/GenBank/DDBJ databases">
        <authorList>
            <person name="Sears C."/>
            <person name="Carroll K."/>
            <person name="Sack B.R."/>
            <person name="Qadri F."/>
            <person name="Myers L.L."/>
            <person name="Chung G.-T."/>
            <person name="Escheverria P."/>
            <person name="Fraser C.M."/>
            <person name="Sadzewicz L."/>
            <person name="Shefchek K.A."/>
            <person name="Tallon L."/>
            <person name="Das S.P."/>
            <person name="Daugherty S."/>
            <person name="Mongodin E.F."/>
        </authorList>
    </citation>
    <scope>NUCLEOTIDE SEQUENCE [LARGE SCALE GENOMIC DNA]</scope>
    <source>
        <strain evidence="2">3988T(B)14</strain>
    </source>
</reference>
<dbReference type="Proteomes" id="UP000020529">
    <property type="component" value="Unassembled WGS sequence"/>
</dbReference>
<accession>A0A015TP20</accession>
<comment type="caution">
    <text evidence="1">The sequence shown here is derived from an EMBL/GenBank/DDBJ whole genome shotgun (WGS) entry which is preliminary data.</text>
</comment>
<sequence length="52" mass="5981">MSGIKVGYSSHGTWKKVINRLLYNFEPSDSSFFFIISPVRVVVLVREADYVK</sequence>
<proteinExistence type="predicted"/>
<gene>
    <name evidence="1" type="ORF">M124_3830</name>
</gene>
<evidence type="ECO:0000313" key="1">
    <source>
        <dbReference type="EMBL" id="EXY72431.1"/>
    </source>
</evidence>
<protein>
    <submittedName>
        <fullName evidence="1">Uncharacterized protein</fullName>
    </submittedName>
</protein>
<organism evidence="1 2">
    <name type="scientific">Bacteroides fragilis str. 3988T(B)14</name>
    <dbReference type="NCBI Taxonomy" id="1339315"/>
    <lineage>
        <taxon>Bacteria</taxon>
        <taxon>Pseudomonadati</taxon>
        <taxon>Bacteroidota</taxon>
        <taxon>Bacteroidia</taxon>
        <taxon>Bacteroidales</taxon>
        <taxon>Bacteroidaceae</taxon>
        <taxon>Bacteroides</taxon>
    </lineage>
</organism>
<dbReference type="PATRIC" id="fig|1339315.3.peg.4464"/>
<name>A0A015TP20_BACFG</name>
<dbReference type="EMBL" id="JGCY01000405">
    <property type="protein sequence ID" value="EXY72431.1"/>
    <property type="molecule type" value="Genomic_DNA"/>
</dbReference>
<dbReference type="AlphaFoldDB" id="A0A015TP20"/>